<dbReference type="Proteomes" id="UP000778262">
    <property type="component" value="Unassembled WGS sequence"/>
</dbReference>
<organism evidence="2 3">
    <name type="scientific">Cronobacter dublinensis</name>
    <dbReference type="NCBI Taxonomy" id="413497"/>
    <lineage>
        <taxon>Bacteria</taxon>
        <taxon>Pseudomonadati</taxon>
        <taxon>Pseudomonadota</taxon>
        <taxon>Gammaproteobacteria</taxon>
        <taxon>Enterobacterales</taxon>
        <taxon>Enterobacteriaceae</taxon>
        <taxon>Cronobacter</taxon>
    </lineage>
</organism>
<sequence length="132" mass="14030">MRAFWLTTLLMASSLANAAGEGAWQASAMGPVISQRGMAASSPVLAADPSAWGVMTVVSWRYELIGPTPAGMVARLCSQTRCVQVDDEAGTTRAFTNVAATEPLHFIFEVPGGGRLFPALQVRSSQVIVNYR</sequence>
<dbReference type="Pfam" id="PF06366">
    <property type="entry name" value="FlhE"/>
    <property type="match status" value="1"/>
</dbReference>
<dbReference type="GeneID" id="45667160"/>
<dbReference type="InterPro" id="IPR009420">
    <property type="entry name" value="FlhE"/>
</dbReference>
<gene>
    <name evidence="2" type="ORF">EHJ13_00675</name>
</gene>
<keyword evidence="2" id="KW-0966">Cell projection</keyword>
<evidence type="ECO:0000313" key="2">
    <source>
        <dbReference type="EMBL" id="NCH85978.1"/>
    </source>
</evidence>
<protein>
    <submittedName>
        <fullName evidence="2">Flagellar protein FlhE</fullName>
    </submittedName>
</protein>
<evidence type="ECO:0000313" key="3">
    <source>
        <dbReference type="Proteomes" id="UP000778262"/>
    </source>
</evidence>
<dbReference type="EMBL" id="RPBY01000001">
    <property type="protein sequence ID" value="NCH85978.1"/>
    <property type="molecule type" value="Genomic_DNA"/>
</dbReference>
<evidence type="ECO:0000256" key="1">
    <source>
        <dbReference type="SAM" id="SignalP"/>
    </source>
</evidence>
<feature type="signal peptide" evidence="1">
    <location>
        <begin position="1"/>
        <end position="18"/>
    </location>
</feature>
<keyword evidence="1" id="KW-0732">Signal</keyword>
<proteinExistence type="predicted"/>
<keyword evidence="2" id="KW-0282">Flagellum</keyword>
<comment type="caution">
    <text evidence="2">The sequence shown here is derived from an EMBL/GenBank/DDBJ whole genome shotgun (WGS) entry which is preliminary data.</text>
</comment>
<dbReference type="RefSeq" id="WP_007719397.1">
    <property type="nucleotide sequence ID" value="NZ_CP101591.1"/>
</dbReference>
<accession>A0A9Q4SZ32</accession>
<keyword evidence="2" id="KW-0969">Cilium</keyword>
<dbReference type="AlphaFoldDB" id="A0A9Q4SZ32"/>
<feature type="chain" id="PRO_5040479198" evidence="1">
    <location>
        <begin position="19"/>
        <end position="132"/>
    </location>
</feature>
<reference evidence="2" key="1">
    <citation type="submission" date="2018-11" db="EMBL/GenBank/DDBJ databases">
        <title>Genomics analysis of Putative Virulence Factors on Adhesion and Cytotoxicity for Cronobacter spp.</title>
        <authorList>
            <person name="Cui J."/>
        </authorList>
    </citation>
    <scope>NUCLEOTIDE SEQUENCE</scope>
    <source>
        <strain evidence="2">SD69</strain>
    </source>
</reference>
<name>A0A9Q4SZ32_9ENTR</name>